<evidence type="ECO:0000313" key="3">
    <source>
        <dbReference type="EMBL" id="KFI78321.1"/>
    </source>
</evidence>
<dbReference type="GO" id="GO:0003700">
    <property type="term" value="F:DNA-binding transcription factor activity"/>
    <property type="evidence" value="ECO:0007669"/>
    <property type="project" value="InterPro"/>
</dbReference>
<dbReference type="AlphaFoldDB" id="A0A087C4X1"/>
<evidence type="ECO:0000256" key="1">
    <source>
        <dbReference type="SAM" id="MobiDB-lite"/>
    </source>
</evidence>
<protein>
    <submittedName>
        <fullName evidence="3">ArsR family transcriptional regulator</fullName>
    </submittedName>
</protein>
<proteinExistence type="predicted"/>
<feature type="domain" description="HTH arsR-type" evidence="2">
    <location>
        <begin position="26"/>
        <end position="107"/>
    </location>
</feature>
<dbReference type="InterPro" id="IPR036388">
    <property type="entry name" value="WH-like_DNA-bd_sf"/>
</dbReference>
<dbReference type="CDD" id="cd00090">
    <property type="entry name" value="HTH_ARSR"/>
    <property type="match status" value="1"/>
</dbReference>
<feature type="region of interest" description="Disordered" evidence="1">
    <location>
        <begin position="1"/>
        <end position="28"/>
    </location>
</feature>
<dbReference type="GeneID" id="93094566"/>
<dbReference type="InterPro" id="IPR011991">
    <property type="entry name" value="ArsR-like_HTH"/>
</dbReference>
<dbReference type="SMART" id="SM00418">
    <property type="entry name" value="HTH_ARSR"/>
    <property type="match status" value="1"/>
</dbReference>
<evidence type="ECO:0000313" key="4">
    <source>
        <dbReference type="Proteomes" id="UP000029082"/>
    </source>
</evidence>
<name>A0A087C4X1_9BIFI</name>
<dbReference type="Pfam" id="PF12840">
    <property type="entry name" value="HTH_20"/>
    <property type="match status" value="1"/>
</dbReference>
<organism evidence="3 4">
    <name type="scientific">Bifidobacterium mongoliense DSM 21395</name>
    <dbReference type="NCBI Taxonomy" id="1437603"/>
    <lineage>
        <taxon>Bacteria</taxon>
        <taxon>Bacillati</taxon>
        <taxon>Actinomycetota</taxon>
        <taxon>Actinomycetes</taxon>
        <taxon>Bifidobacteriales</taxon>
        <taxon>Bifidobacteriaceae</taxon>
        <taxon>Bifidobacterium</taxon>
    </lineage>
</organism>
<dbReference type="STRING" id="1437603.GCA_000771525_01528"/>
<accession>A0A087C4X1</accession>
<dbReference type="RefSeq" id="WP_161786323.1">
    <property type="nucleotide sequence ID" value="NZ_JDUO01000005.1"/>
</dbReference>
<dbReference type="eggNOG" id="COG0640">
    <property type="taxonomic scope" value="Bacteria"/>
</dbReference>
<dbReference type="Proteomes" id="UP000029082">
    <property type="component" value="Unassembled WGS sequence"/>
</dbReference>
<dbReference type="InterPro" id="IPR001845">
    <property type="entry name" value="HTH_ArsR_DNA-bd_dom"/>
</dbReference>
<evidence type="ECO:0000259" key="2">
    <source>
        <dbReference type="SMART" id="SM00418"/>
    </source>
</evidence>
<gene>
    <name evidence="3" type="ORF">BMON_1586</name>
</gene>
<keyword evidence="4" id="KW-1185">Reference proteome</keyword>
<sequence length="207" mass="23202">MTQTHLGTPGEDKPRTGTRRDPTDSNALTAMSNPLRMRILGILRVEGIQTVGSISTRIHEAPGSVSYHLSRLSRAGLVEKIHHHDGDMRKSWWKVTRHATLLPAARRPDDPGAPHEATDPFRRSAALSYEQAYERYLDAIPRLSADWVEAGTSDNAVLRLTPDETNRMIRDLTEVIHRWSAVADAHVPDDPRTRQVAVILQAFAWIP</sequence>
<dbReference type="SUPFAM" id="SSF46785">
    <property type="entry name" value="Winged helix' DNA-binding domain"/>
    <property type="match status" value="1"/>
</dbReference>
<dbReference type="InterPro" id="IPR036390">
    <property type="entry name" value="WH_DNA-bd_sf"/>
</dbReference>
<dbReference type="EMBL" id="JGZE01000004">
    <property type="protein sequence ID" value="KFI78321.1"/>
    <property type="molecule type" value="Genomic_DNA"/>
</dbReference>
<dbReference type="Gene3D" id="1.10.10.10">
    <property type="entry name" value="Winged helix-like DNA-binding domain superfamily/Winged helix DNA-binding domain"/>
    <property type="match status" value="1"/>
</dbReference>
<comment type="caution">
    <text evidence="3">The sequence shown here is derived from an EMBL/GenBank/DDBJ whole genome shotgun (WGS) entry which is preliminary data.</text>
</comment>
<dbReference type="OrthoDB" id="7945987at2"/>
<reference evidence="3 4" key="1">
    <citation type="submission" date="2014-03" db="EMBL/GenBank/DDBJ databases">
        <title>Genomics of Bifidobacteria.</title>
        <authorList>
            <person name="Ventura M."/>
            <person name="Milani C."/>
            <person name="Lugli G.A."/>
        </authorList>
    </citation>
    <scope>NUCLEOTIDE SEQUENCE [LARGE SCALE GENOMIC DNA]</scope>
    <source>
        <strain evidence="3 4">DSM 21395</strain>
    </source>
</reference>
<feature type="compositionally biased region" description="Basic and acidic residues" evidence="1">
    <location>
        <begin position="10"/>
        <end position="23"/>
    </location>
</feature>